<evidence type="ECO:0000256" key="6">
    <source>
        <dbReference type="ARBA" id="ARBA00023136"/>
    </source>
</evidence>
<evidence type="ECO:0000256" key="8">
    <source>
        <dbReference type="SAM" id="SignalP"/>
    </source>
</evidence>
<feature type="signal peptide" evidence="8">
    <location>
        <begin position="1"/>
        <end position="26"/>
    </location>
</feature>
<dbReference type="Gene3D" id="2.60.40.2880">
    <property type="entry name" value="MmpS1-5, C-terminal soluble domain"/>
    <property type="match status" value="1"/>
</dbReference>
<name>A0A0E4GZK9_MYCLN</name>
<comment type="subcellular location">
    <subcellularLocation>
        <location evidence="1">Cell membrane</location>
    </subcellularLocation>
</comment>
<dbReference type="InterPro" id="IPR038468">
    <property type="entry name" value="MmpS_C"/>
</dbReference>
<keyword evidence="8" id="KW-0732">Signal</keyword>
<dbReference type="Proteomes" id="UP000199251">
    <property type="component" value="Unassembled WGS sequence"/>
</dbReference>
<reference evidence="9 10" key="1">
    <citation type="submission" date="2015-03" db="EMBL/GenBank/DDBJ databases">
        <authorList>
            <person name="Urmite Genomes"/>
        </authorList>
    </citation>
    <scope>NUCLEOTIDE SEQUENCE [LARGE SCALE GENOMIC DNA]</scope>
    <source>
        <strain evidence="9 10">CSUR P1491</strain>
    </source>
</reference>
<dbReference type="GO" id="GO:0005886">
    <property type="term" value="C:plasma membrane"/>
    <property type="evidence" value="ECO:0007669"/>
    <property type="project" value="UniProtKB-SubCell"/>
</dbReference>
<accession>A0A0E4GZK9</accession>
<keyword evidence="5" id="KW-1133">Transmembrane helix</keyword>
<evidence type="ECO:0000256" key="4">
    <source>
        <dbReference type="ARBA" id="ARBA00022692"/>
    </source>
</evidence>
<evidence type="ECO:0000256" key="3">
    <source>
        <dbReference type="ARBA" id="ARBA00022475"/>
    </source>
</evidence>
<sequence>MRRTRFAAAAALVVGVSLSTAPGAVAAVGDAVVYTVTSDAPLAVVTYYDAAGVMQRLTNQPVPWSFSFTNKDASPTSMFVVTANPTGQKTACTVSVNGTVKDTKSGTGAGEDNMVQCSTIGNP</sequence>
<proteinExistence type="inferred from homology"/>
<evidence type="ECO:0000313" key="10">
    <source>
        <dbReference type="Proteomes" id="UP000199251"/>
    </source>
</evidence>
<evidence type="ECO:0000256" key="2">
    <source>
        <dbReference type="ARBA" id="ARBA00007531"/>
    </source>
</evidence>
<comment type="similarity">
    <text evidence="2">Belongs to the MmpS family.</text>
</comment>
<dbReference type="EMBL" id="CTEE01000001">
    <property type="protein sequence ID" value="CQD18516.1"/>
    <property type="molecule type" value="Genomic_DNA"/>
</dbReference>
<feature type="region of interest" description="Disordered" evidence="7">
    <location>
        <begin position="103"/>
        <end position="123"/>
    </location>
</feature>
<protein>
    <submittedName>
        <fullName evidence="9">Putative membrane protein MmpS</fullName>
    </submittedName>
</protein>
<evidence type="ECO:0000256" key="1">
    <source>
        <dbReference type="ARBA" id="ARBA00004236"/>
    </source>
</evidence>
<evidence type="ECO:0000256" key="7">
    <source>
        <dbReference type="SAM" id="MobiDB-lite"/>
    </source>
</evidence>
<organism evidence="9 10">
    <name type="scientific">Mycobacterium lentiflavum</name>
    <dbReference type="NCBI Taxonomy" id="141349"/>
    <lineage>
        <taxon>Bacteria</taxon>
        <taxon>Bacillati</taxon>
        <taxon>Actinomycetota</taxon>
        <taxon>Actinomycetes</taxon>
        <taxon>Mycobacteriales</taxon>
        <taxon>Mycobacteriaceae</taxon>
        <taxon>Mycobacterium</taxon>
        <taxon>Mycobacterium simiae complex</taxon>
    </lineage>
</organism>
<keyword evidence="4" id="KW-0812">Transmembrane</keyword>
<keyword evidence="6" id="KW-0472">Membrane</keyword>
<dbReference type="InterPro" id="IPR008693">
    <property type="entry name" value="MmpS"/>
</dbReference>
<dbReference type="AlphaFoldDB" id="A0A0E4GZK9"/>
<evidence type="ECO:0000256" key="5">
    <source>
        <dbReference type="ARBA" id="ARBA00022989"/>
    </source>
</evidence>
<evidence type="ECO:0000313" key="9">
    <source>
        <dbReference type="EMBL" id="CQD18516.1"/>
    </source>
</evidence>
<dbReference type="Pfam" id="PF05423">
    <property type="entry name" value="Mycobact_memb"/>
    <property type="match status" value="1"/>
</dbReference>
<keyword evidence="3" id="KW-1003">Cell membrane</keyword>
<dbReference type="OrthoDB" id="4751766at2"/>
<dbReference type="RefSeq" id="WP_090604747.1">
    <property type="nucleotide sequence ID" value="NZ_CTEE01000001.1"/>
</dbReference>
<gene>
    <name evidence="9" type="ORF">BN1232_04251</name>
</gene>
<feature type="chain" id="PRO_5002420753" evidence="8">
    <location>
        <begin position="27"/>
        <end position="123"/>
    </location>
</feature>